<dbReference type="AlphaFoldDB" id="A0AB34K2B3"/>
<protein>
    <submittedName>
        <fullName evidence="3">Uncharacterized protein</fullName>
    </submittedName>
</protein>
<feature type="region of interest" description="Disordered" evidence="1">
    <location>
        <begin position="43"/>
        <end position="75"/>
    </location>
</feature>
<sequence>MAALSPTSPSRLALAALLVLATSSFSEARSVLALPLLSLPLPPSPSSRTAIHRSCRSGSPSASLSQPPPEQQGIAHQLSLPPAAERNVVAEILAAAEIATRQAGKTTADRPWPEVSSSSSQKPLRLVSAVVSGTYQQLVAQEIDQISTGKHKGKSWLRPLAMRTCQNATLAADAFRYDPALGWFAAETEAGGVAGKEICAHVHVFSPLVAAVFLPTELACEVDASLALAVRMLCDAHAAQVNLEEETSHSGDLFVMPGADVAQLRPFLFAVCAQGDL</sequence>
<keyword evidence="4" id="KW-1185">Reference proteome</keyword>
<evidence type="ECO:0000256" key="1">
    <source>
        <dbReference type="SAM" id="MobiDB-lite"/>
    </source>
</evidence>
<gene>
    <name evidence="3" type="ORF">AB1Y20_015989</name>
</gene>
<organism evidence="3 4">
    <name type="scientific">Prymnesium parvum</name>
    <name type="common">Toxic golden alga</name>
    <dbReference type="NCBI Taxonomy" id="97485"/>
    <lineage>
        <taxon>Eukaryota</taxon>
        <taxon>Haptista</taxon>
        <taxon>Haptophyta</taxon>
        <taxon>Prymnesiophyceae</taxon>
        <taxon>Prymnesiales</taxon>
        <taxon>Prymnesiaceae</taxon>
        <taxon>Prymnesium</taxon>
    </lineage>
</organism>
<comment type="caution">
    <text evidence="3">The sequence shown here is derived from an EMBL/GenBank/DDBJ whole genome shotgun (WGS) entry which is preliminary data.</text>
</comment>
<feature type="chain" id="PRO_5044289457" evidence="2">
    <location>
        <begin position="29"/>
        <end position="277"/>
    </location>
</feature>
<evidence type="ECO:0000256" key="2">
    <source>
        <dbReference type="SAM" id="SignalP"/>
    </source>
</evidence>
<feature type="signal peptide" evidence="2">
    <location>
        <begin position="1"/>
        <end position="28"/>
    </location>
</feature>
<keyword evidence="2" id="KW-0732">Signal</keyword>
<feature type="compositionally biased region" description="Polar residues" evidence="1">
    <location>
        <begin position="56"/>
        <end position="65"/>
    </location>
</feature>
<dbReference type="EMBL" id="JBGBPQ010000003">
    <property type="protein sequence ID" value="KAL1527318.1"/>
    <property type="molecule type" value="Genomic_DNA"/>
</dbReference>
<name>A0AB34K2B3_PRYPA</name>
<reference evidence="3 4" key="1">
    <citation type="journal article" date="2024" name="Science">
        <title>Giant polyketide synthase enzymes in the biosynthesis of giant marine polyether toxins.</title>
        <authorList>
            <person name="Fallon T.R."/>
            <person name="Shende V.V."/>
            <person name="Wierzbicki I.H."/>
            <person name="Pendleton A.L."/>
            <person name="Watervoot N.F."/>
            <person name="Auber R.P."/>
            <person name="Gonzalez D.J."/>
            <person name="Wisecaver J.H."/>
            <person name="Moore B.S."/>
        </authorList>
    </citation>
    <scope>NUCLEOTIDE SEQUENCE [LARGE SCALE GENOMIC DNA]</scope>
    <source>
        <strain evidence="3 4">12B1</strain>
    </source>
</reference>
<evidence type="ECO:0000313" key="4">
    <source>
        <dbReference type="Proteomes" id="UP001515480"/>
    </source>
</evidence>
<dbReference type="Proteomes" id="UP001515480">
    <property type="component" value="Unassembled WGS sequence"/>
</dbReference>
<evidence type="ECO:0000313" key="3">
    <source>
        <dbReference type="EMBL" id="KAL1527318.1"/>
    </source>
</evidence>
<accession>A0AB34K2B3</accession>
<proteinExistence type="predicted"/>